<keyword evidence="2" id="KW-1185">Reference proteome</keyword>
<dbReference type="PANTHER" id="PTHR33973:SF4">
    <property type="entry name" value="OS07G0153300 PROTEIN"/>
    <property type="match status" value="1"/>
</dbReference>
<evidence type="ECO:0000313" key="2">
    <source>
        <dbReference type="Proteomes" id="UP000604481"/>
    </source>
</evidence>
<reference evidence="1 2" key="1">
    <citation type="submission" date="2020-10" db="EMBL/GenBank/DDBJ databases">
        <title>The genome sequence of Chitinilyticum litopenaei 4Y14.</title>
        <authorList>
            <person name="Liu Y."/>
        </authorList>
    </citation>
    <scope>NUCLEOTIDE SEQUENCE [LARGE SCALE GENOMIC DNA]</scope>
    <source>
        <strain evidence="1 2">4Y14</strain>
    </source>
</reference>
<dbReference type="PANTHER" id="PTHR33973">
    <property type="entry name" value="OS07G0153300 PROTEIN"/>
    <property type="match status" value="1"/>
</dbReference>
<gene>
    <name evidence="1" type="ORF">INR99_08180</name>
</gene>
<name>A0A8J7FHI4_9NEIS</name>
<dbReference type="Proteomes" id="UP000604481">
    <property type="component" value="Unassembled WGS sequence"/>
</dbReference>
<accession>A0A8J7FHI4</accession>
<dbReference type="EMBL" id="JADFUA010000004">
    <property type="protein sequence ID" value="MBE9609325.1"/>
    <property type="molecule type" value="Genomic_DNA"/>
</dbReference>
<dbReference type="InterPro" id="IPR010775">
    <property type="entry name" value="DUF1365"/>
</dbReference>
<dbReference type="AlphaFoldDB" id="A0A8J7FHI4"/>
<protein>
    <submittedName>
        <fullName evidence="1">DUF1365 domain-containing protein</fullName>
    </submittedName>
</protein>
<proteinExistence type="predicted"/>
<dbReference type="Pfam" id="PF07103">
    <property type="entry name" value="DUF1365"/>
    <property type="match status" value="1"/>
</dbReference>
<organism evidence="1 2">
    <name type="scientific">Chitinilyticum piscinae</name>
    <dbReference type="NCBI Taxonomy" id="2866724"/>
    <lineage>
        <taxon>Bacteria</taxon>
        <taxon>Pseudomonadati</taxon>
        <taxon>Pseudomonadota</taxon>
        <taxon>Betaproteobacteria</taxon>
        <taxon>Neisseriales</taxon>
        <taxon>Chitinibacteraceae</taxon>
        <taxon>Chitinilyticum</taxon>
    </lineage>
</organism>
<sequence>MFAGLPDASLCFGRVMHRRLRPAEHRFDYGVGFLLLRVAALESLPRIAGFAINRFSALSFHYADHGDRSGRAPEAWIRELLAQHQLTRADGEVWLQCFPRMFGYVFNPVSFWYCLDQAGALQAVVAEVHNTFGEQHCYLLTSCDGRAIAAGCELACRKVLHVSPFNEVTGGYRFRFDHQAGRLRVAIRYDDPEGPLLHTAVWGAPQPLAASSVRRLLLGYPLMTFGVMARIHWQALRLWLKKVPFFRKPAPPLEEVTR</sequence>
<comment type="caution">
    <text evidence="1">The sequence shown here is derived from an EMBL/GenBank/DDBJ whole genome shotgun (WGS) entry which is preliminary data.</text>
</comment>
<evidence type="ECO:0000313" key="1">
    <source>
        <dbReference type="EMBL" id="MBE9609325.1"/>
    </source>
</evidence>
<dbReference type="RefSeq" id="WP_194115856.1">
    <property type="nucleotide sequence ID" value="NZ_JADFUA010000004.1"/>
</dbReference>